<dbReference type="Ensembl" id="ENSXETT00000116946">
    <property type="protein sequence ID" value="ENSXETP00000118612"/>
    <property type="gene ID" value="ENSXETG00000046218"/>
</dbReference>
<dbReference type="PANTHER" id="PTHR31751">
    <property type="entry name" value="SI:CH211-108C17.2-RELATED-RELATED"/>
    <property type="match status" value="1"/>
</dbReference>
<dbReference type="InterPro" id="IPR006612">
    <property type="entry name" value="THAP_Znf"/>
</dbReference>
<feature type="domain" description="THAP-type" evidence="6">
    <location>
        <begin position="15"/>
        <end position="108"/>
    </location>
</feature>
<dbReference type="SUPFAM" id="SSF57716">
    <property type="entry name" value="Glucocorticoid receptor-like (DNA-binding domain)"/>
    <property type="match status" value="1"/>
</dbReference>
<name>A0A803KDX7_XENTR</name>
<evidence type="ECO:0000256" key="2">
    <source>
        <dbReference type="ARBA" id="ARBA00022771"/>
    </source>
</evidence>
<keyword evidence="3" id="KW-0862">Zinc</keyword>
<dbReference type="GeneTree" id="ENSGT00940000164945"/>
<reference evidence="7" key="2">
    <citation type="submission" date="2021-03" db="UniProtKB">
        <authorList>
            <consortium name="Ensembl"/>
        </authorList>
    </citation>
    <scope>IDENTIFICATION</scope>
</reference>
<dbReference type="Pfam" id="PF05485">
    <property type="entry name" value="THAP"/>
    <property type="match status" value="1"/>
</dbReference>
<dbReference type="PANTHER" id="PTHR31751:SF38">
    <property type="entry name" value="LOC100145493 PROTEIN"/>
    <property type="match status" value="1"/>
</dbReference>
<keyword evidence="1" id="KW-0479">Metal-binding</keyword>
<evidence type="ECO:0000256" key="3">
    <source>
        <dbReference type="ARBA" id="ARBA00022833"/>
    </source>
</evidence>
<evidence type="ECO:0000256" key="4">
    <source>
        <dbReference type="ARBA" id="ARBA00023125"/>
    </source>
</evidence>
<evidence type="ECO:0000256" key="1">
    <source>
        <dbReference type="ARBA" id="ARBA00022723"/>
    </source>
</evidence>
<proteinExistence type="predicted"/>
<reference evidence="7" key="1">
    <citation type="journal article" date="2010" name="Science">
        <title>The genome of the Western clawed frog Xenopus tropicalis.</title>
        <authorList>
            <person name="Hellsten U."/>
            <person name="Harland R.M."/>
            <person name="Gilchrist M.J."/>
            <person name="Hendrix D."/>
            <person name="Jurka J."/>
            <person name="Kapitonov V."/>
            <person name="Ovcharenko I."/>
            <person name="Putnam N.H."/>
            <person name="Shu S."/>
            <person name="Taher L."/>
            <person name="Blitz I.L."/>
            <person name="Blumberg B."/>
            <person name="Dichmann D.S."/>
            <person name="Dubchak I."/>
            <person name="Amaya E."/>
            <person name="Detter J.C."/>
            <person name="Fletcher R."/>
            <person name="Gerhard D.S."/>
            <person name="Goodstein D."/>
            <person name="Graves T."/>
            <person name="Grigoriev I.V."/>
            <person name="Grimwood J."/>
            <person name="Kawashima T."/>
            <person name="Lindquist E."/>
            <person name="Lucas S.M."/>
            <person name="Mead P.E."/>
            <person name="Mitros T."/>
            <person name="Ogino H."/>
            <person name="Ohta Y."/>
            <person name="Poliakov A.V."/>
            <person name="Pollet N."/>
            <person name="Robert J."/>
            <person name="Salamov A."/>
            <person name="Sater A.K."/>
            <person name="Schmutz J."/>
            <person name="Terry A."/>
            <person name="Vize P.D."/>
            <person name="Warren W.C."/>
            <person name="Wells D."/>
            <person name="Wills A."/>
            <person name="Wilson R.K."/>
            <person name="Zimmerman L.B."/>
            <person name="Zorn A.M."/>
            <person name="Grainger R."/>
            <person name="Grammer T."/>
            <person name="Khokha M.K."/>
            <person name="Richardson P.M."/>
            <person name="Rokhsar D.S."/>
        </authorList>
    </citation>
    <scope>NUCLEOTIDE SEQUENCE [LARGE SCALE GENOMIC DNA]</scope>
    <source>
        <strain evidence="7">Nigerian</strain>
    </source>
</reference>
<dbReference type="GO" id="GO:0008270">
    <property type="term" value="F:zinc ion binding"/>
    <property type="evidence" value="ECO:0007669"/>
    <property type="project" value="UniProtKB-KW"/>
</dbReference>
<protein>
    <recommendedName>
        <fullName evidence="6">THAP-type domain-containing protein</fullName>
    </recommendedName>
</protein>
<accession>A0A803KDX7</accession>
<evidence type="ECO:0000259" key="6">
    <source>
        <dbReference type="PROSITE" id="PS50950"/>
    </source>
</evidence>
<keyword evidence="4 5" id="KW-0238">DNA-binding</keyword>
<dbReference type="AlphaFoldDB" id="A0A803KDX7"/>
<dbReference type="InParanoid" id="A0A803KDX7"/>
<dbReference type="SMART" id="SM00980">
    <property type="entry name" value="THAP"/>
    <property type="match status" value="1"/>
</dbReference>
<evidence type="ECO:0000313" key="7">
    <source>
        <dbReference type="Ensembl" id="ENSXETP00000118612"/>
    </source>
</evidence>
<keyword evidence="2 5" id="KW-0863">Zinc-finger</keyword>
<organism evidence="7">
    <name type="scientific">Xenopus tropicalis</name>
    <name type="common">Western clawed frog</name>
    <name type="synonym">Silurana tropicalis</name>
    <dbReference type="NCBI Taxonomy" id="8364"/>
    <lineage>
        <taxon>Eukaryota</taxon>
        <taxon>Metazoa</taxon>
        <taxon>Chordata</taxon>
        <taxon>Craniata</taxon>
        <taxon>Vertebrata</taxon>
        <taxon>Euteleostomi</taxon>
        <taxon>Amphibia</taxon>
        <taxon>Batrachia</taxon>
        <taxon>Anura</taxon>
        <taxon>Pipoidea</taxon>
        <taxon>Pipidae</taxon>
        <taxon>Xenopodinae</taxon>
        <taxon>Xenopus</taxon>
        <taxon>Silurana</taxon>
    </lineage>
</organism>
<dbReference type="PROSITE" id="PS50950">
    <property type="entry name" value="ZF_THAP"/>
    <property type="match status" value="1"/>
</dbReference>
<sequence length="820" mass="93867">MYNGYRKEEGEGVDMPKCISHHCKHGSARNKKPSSIIMHVFPTDINRIKSWLLATGQNYGDLDAFAGKVLSGKKNDLYRLCSAHFTDDSYICEGQKKKLKKNAIPSVFLSSATADQSSDLSAGMETLQASGHVVSKTSFTEATMVESAFQTKNAKNKKKKNPKRSLATIENNALCMPECKEIGINTDYFITKKHTGCNTSKTFGKRNASTLASTKMKDKSTMCNLSDFGFCETPIKECKCLQFSSSDKKKTCNTELIPDNHVSDVDTDDEEILSDSDMSVNVNYESFQPLEISTDDTTEEENEIEELDVTMDTTEDVGILFLEKDPLDDSTFIVFESCLDKLLWNAHCVRYPSCVSSIKRLKKSLSGSFLSVRAICQSGHHFHLWDSQPHKGRLHYGNIMMASAILLSGSNFSKVYNMYQLLNLHQISQSSYYRYQNIFMFPVIKYNWEKEQKQLIESFNGKAIALSGDGQCDSPGFSAKYCIYTLMEQTTKKIINFCVEQISPPQTSSHMEPIAFEKSLVQLQKQNVIVRMICTDRHSSIRRIINDKYANIKHQFDMWHFAKSLRVKLSAACKKKKYSEIKEWISPTINHLWWCARTCNGNPDLLREKWLSLLYHVTNVHQWQTGHLYHECAHSALAPHLDHKRKWMQDESTVFEQFKDIITSRKILDDLAHLSHFCHTGELEVYHSNLLKYRSKRHHYFIDGMIARSQLGALDHNFNVQREQARVCTTGPECDSVGSLRHKLEFTKSKKDWVVKPIYTRPSNSFLFELLKDIIRLACGDINIQWQPVRADLPSNIASKPRPDKYEAVEKHLSRFKTQS</sequence>
<evidence type="ECO:0000256" key="5">
    <source>
        <dbReference type="PROSITE-ProRule" id="PRU00309"/>
    </source>
</evidence>
<dbReference type="GO" id="GO:0003677">
    <property type="term" value="F:DNA binding"/>
    <property type="evidence" value="ECO:0007669"/>
    <property type="project" value="UniProtKB-UniRule"/>
</dbReference>
<dbReference type="SMART" id="SM00692">
    <property type="entry name" value="DM3"/>
    <property type="match status" value="1"/>
</dbReference>